<comment type="caution">
    <text evidence="6">The sequence shown here is derived from an EMBL/GenBank/DDBJ whole genome shotgun (WGS) entry which is preliminary data.</text>
</comment>
<dbReference type="InterPro" id="IPR004358">
    <property type="entry name" value="Sig_transdc_His_kin-like_C"/>
</dbReference>
<dbReference type="InterPro" id="IPR036890">
    <property type="entry name" value="HATPase_C_sf"/>
</dbReference>
<dbReference type="Proteomes" id="UP001251849">
    <property type="component" value="Unassembled WGS sequence"/>
</dbReference>
<dbReference type="GO" id="GO:0005524">
    <property type="term" value="F:ATP binding"/>
    <property type="evidence" value="ECO:0007669"/>
    <property type="project" value="UniProtKB-KW"/>
</dbReference>
<comment type="catalytic activity">
    <reaction evidence="1">
        <text>ATP + protein L-histidine = ADP + protein N-phospho-L-histidine.</text>
        <dbReference type="EC" id="2.7.13.3"/>
    </reaction>
</comment>
<organism evidence="6 7">
    <name type="scientific">Microbacterium gawkjiense</name>
    <dbReference type="NCBI Taxonomy" id="3067309"/>
    <lineage>
        <taxon>Bacteria</taxon>
        <taxon>Bacillati</taxon>
        <taxon>Actinomycetota</taxon>
        <taxon>Actinomycetes</taxon>
        <taxon>Micrococcales</taxon>
        <taxon>Microbacteriaceae</taxon>
        <taxon>Microbacterium</taxon>
    </lineage>
</organism>
<evidence type="ECO:0000256" key="1">
    <source>
        <dbReference type="ARBA" id="ARBA00000085"/>
    </source>
</evidence>
<proteinExistence type="predicted"/>
<evidence type="ECO:0000256" key="2">
    <source>
        <dbReference type="ARBA" id="ARBA00012438"/>
    </source>
</evidence>
<reference evidence="6 7" key="1">
    <citation type="submission" date="2023-08" db="EMBL/GenBank/DDBJ databases">
        <title>Microbacterium aquilitoris sp. nov. and Microbacterium gwkjibeachense sp. nov., isolated from beach.</title>
        <authorList>
            <person name="Lee S.D."/>
            <person name="Yang H."/>
            <person name="Kim I."/>
        </authorList>
    </citation>
    <scope>NUCLEOTIDE SEQUENCE [LARGE SCALE GENOMIC DNA]</scope>
    <source>
        <strain evidence="6 7">KSW4-11</strain>
    </source>
</reference>
<accession>A0ABU3G6C4</accession>
<protein>
    <recommendedName>
        <fullName evidence="2">histidine kinase</fullName>
        <ecNumber evidence="2">2.7.13.3</ecNumber>
    </recommendedName>
</protein>
<evidence type="ECO:0000259" key="5">
    <source>
        <dbReference type="Pfam" id="PF02518"/>
    </source>
</evidence>
<evidence type="ECO:0000313" key="6">
    <source>
        <dbReference type="EMBL" id="MDT3315359.1"/>
    </source>
</evidence>
<keyword evidence="6" id="KW-0547">Nucleotide-binding</keyword>
<keyword evidence="6" id="KW-0067">ATP-binding</keyword>
<dbReference type="InterPro" id="IPR003594">
    <property type="entry name" value="HATPase_dom"/>
</dbReference>
<dbReference type="Gene3D" id="3.30.565.10">
    <property type="entry name" value="Histidine kinase-like ATPase, C-terminal domain"/>
    <property type="match status" value="1"/>
</dbReference>
<dbReference type="EMBL" id="JAUZVV010000001">
    <property type="protein sequence ID" value="MDT3315359.1"/>
    <property type="molecule type" value="Genomic_DNA"/>
</dbReference>
<feature type="region of interest" description="Disordered" evidence="4">
    <location>
        <begin position="1"/>
        <end position="24"/>
    </location>
</feature>
<feature type="domain" description="Histidine kinase/HSP90-like ATPase" evidence="5">
    <location>
        <begin position="22"/>
        <end position="66"/>
    </location>
</feature>
<dbReference type="Pfam" id="PF02518">
    <property type="entry name" value="HATPase_c"/>
    <property type="match status" value="1"/>
</dbReference>
<keyword evidence="3" id="KW-0902">Two-component regulatory system</keyword>
<evidence type="ECO:0000256" key="4">
    <source>
        <dbReference type="SAM" id="MobiDB-lite"/>
    </source>
</evidence>
<keyword evidence="7" id="KW-1185">Reference proteome</keyword>
<name>A0ABU3G6C4_9MICO</name>
<dbReference type="EC" id="2.7.13.3" evidence="2"/>
<evidence type="ECO:0000313" key="7">
    <source>
        <dbReference type="Proteomes" id="UP001251849"/>
    </source>
</evidence>
<dbReference type="SUPFAM" id="SSF55874">
    <property type="entry name" value="ATPase domain of HSP90 chaperone/DNA topoisomerase II/histidine kinase"/>
    <property type="match status" value="1"/>
</dbReference>
<evidence type="ECO:0000256" key="3">
    <source>
        <dbReference type="ARBA" id="ARBA00023012"/>
    </source>
</evidence>
<gene>
    <name evidence="6" type="ORF">Q9S71_00825</name>
</gene>
<sequence>MAGRWRACSWRTRPGTPANVSGRSTWDGGSGIGLASVAASISEHRGTLGIDSEVGVGTTVTITLPLA</sequence>
<dbReference type="RefSeq" id="WP_311861645.1">
    <property type="nucleotide sequence ID" value="NZ_JAUZVV010000001.1"/>
</dbReference>
<dbReference type="PRINTS" id="PR00344">
    <property type="entry name" value="BCTRLSENSOR"/>
</dbReference>